<evidence type="ECO:0000313" key="9">
    <source>
        <dbReference type="WBParaSite" id="PgB07_g027_t02"/>
    </source>
</evidence>
<feature type="transmembrane region" description="Helical" evidence="6">
    <location>
        <begin position="295"/>
        <end position="318"/>
    </location>
</feature>
<dbReference type="WBParaSite" id="PgB07_g027_t02">
    <property type="protein sequence ID" value="PgB07_g027_t02"/>
    <property type="gene ID" value="PgB07_g027"/>
</dbReference>
<reference evidence="9" key="1">
    <citation type="submission" date="2022-11" db="UniProtKB">
        <authorList>
            <consortium name="WormBaseParasite"/>
        </authorList>
    </citation>
    <scope>IDENTIFICATION</scope>
</reference>
<accession>A0A914ZLY7</accession>
<dbReference type="AlphaFoldDB" id="A0A914ZLY7"/>
<feature type="transmembrane region" description="Helical" evidence="6">
    <location>
        <begin position="118"/>
        <end position="142"/>
    </location>
</feature>
<sequence length="469" mass="54100">MIFVHVMHRFQDINLTMSVLSKFFGDVLGFRIHTANCYELHHTWNPNCYGAIRDAMWDSCSFSFRTYATLYILAGILSKRDLRKINWLHTLRDTCRSTAFLTINLAGYLWFMCRIRHLLGFSILPTMGLINGFLASWLAILVESPKRRPLLSLYLTNLASETAYRQLANHGYVRLLPNGQIVAFAVGLAGFMYLFRRRLLTQNLCSLLNLAICLNDKDEEFINANMFRGRTSHMRHLLIYLRSVTGKHRLCTHTHSCVGRSVEGFTKNFTLGFGLSSLAIVLQNFGFIFRRPTYIFRQIFSCHNLRLAMFLGCLPLFYHGSHCIANRLLNVDTTATRVFCVLFSSLAMLFYPNVSIAMYILWKFIEACYRLLVTEGYLPQIPYGDILLYTLSTGYVLWCVTIEPHAIRKGYWSFLNKLTGRKVELLNRRLYDMYGFRSSLLFSDFVPQLNPKFTTINPAIYSQCAAPSS</sequence>
<evidence type="ECO:0000256" key="6">
    <source>
        <dbReference type="SAM" id="Phobius"/>
    </source>
</evidence>
<feature type="transmembrane region" description="Helical" evidence="6">
    <location>
        <begin position="338"/>
        <end position="361"/>
    </location>
</feature>
<dbReference type="InterPro" id="IPR031926">
    <property type="entry name" value="TMEM135_N"/>
</dbReference>
<dbReference type="PANTHER" id="PTHR12459:SF15">
    <property type="entry name" value="TRANSMEMBRANE PROTEIN 135"/>
    <property type="match status" value="1"/>
</dbReference>
<keyword evidence="4 6" id="KW-1133">Transmembrane helix</keyword>
<name>A0A914ZLY7_PARUN</name>
<proteinExistence type="inferred from homology"/>
<feature type="transmembrane region" description="Helical" evidence="6">
    <location>
        <begin position="381"/>
        <end position="400"/>
    </location>
</feature>
<keyword evidence="3 6" id="KW-0812">Transmembrane</keyword>
<dbReference type="Proteomes" id="UP000887569">
    <property type="component" value="Unplaced"/>
</dbReference>
<feature type="domain" description="Transmembrane protein 135 N-terminal" evidence="7">
    <location>
        <begin position="36"/>
        <end position="165"/>
    </location>
</feature>
<evidence type="ECO:0000256" key="3">
    <source>
        <dbReference type="ARBA" id="ARBA00022692"/>
    </source>
</evidence>
<evidence type="ECO:0000313" key="8">
    <source>
        <dbReference type="Proteomes" id="UP000887569"/>
    </source>
</evidence>
<evidence type="ECO:0000256" key="1">
    <source>
        <dbReference type="ARBA" id="ARBA00004127"/>
    </source>
</evidence>
<dbReference type="GO" id="GO:0012505">
    <property type="term" value="C:endomembrane system"/>
    <property type="evidence" value="ECO:0007669"/>
    <property type="project" value="UniProtKB-SubCell"/>
</dbReference>
<organism evidence="8 9">
    <name type="scientific">Parascaris univalens</name>
    <name type="common">Nematode worm</name>
    <dbReference type="NCBI Taxonomy" id="6257"/>
    <lineage>
        <taxon>Eukaryota</taxon>
        <taxon>Metazoa</taxon>
        <taxon>Ecdysozoa</taxon>
        <taxon>Nematoda</taxon>
        <taxon>Chromadorea</taxon>
        <taxon>Rhabditida</taxon>
        <taxon>Spirurina</taxon>
        <taxon>Ascaridomorpha</taxon>
        <taxon>Ascaridoidea</taxon>
        <taxon>Ascarididae</taxon>
        <taxon>Parascaris</taxon>
    </lineage>
</organism>
<keyword evidence="8" id="KW-1185">Reference proteome</keyword>
<dbReference type="PANTHER" id="PTHR12459">
    <property type="entry name" value="TRANSMEMBRANE PROTEIN 135-RELATED"/>
    <property type="match status" value="1"/>
</dbReference>
<feature type="transmembrane region" description="Helical" evidence="6">
    <location>
        <begin position="269"/>
        <end position="289"/>
    </location>
</feature>
<comment type="similarity">
    <text evidence="2">Belongs to the TMEM135 family.</text>
</comment>
<evidence type="ECO:0000259" key="7">
    <source>
        <dbReference type="Pfam" id="PF15982"/>
    </source>
</evidence>
<protein>
    <submittedName>
        <fullName evidence="9">Transmembrane protein 135 N-terminal domain-containing protein</fullName>
    </submittedName>
</protein>
<keyword evidence="5 6" id="KW-0472">Membrane</keyword>
<comment type="subcellular location">
    <subcellularLocation>
        <location evidence="1">Endomembrane system</location>
        <topology evidence="1">Multi-pass membrane protein</topology>
    </subcellularLocation>
</comment>
<evidence type="ECO:0000256" key="5">
    <source>
        <dbReference type="ARBA" id="ARBA00023136"/>
    </source>
</evidence>
<evidence type="ECO:0000256" key="4">
    <source>
        <dbReference type="ARBA" id="ARBA00022989"/>
    </source>
</evidence>
<feature type="transmembrane region" description="Helical" evidence="6">
    <location>
        <begin position="175"/>
        <end position="195"/>
    </location>
</feature>
<dbReference type="Pfam" id="PF15982">
    <property type="entry name" value="TMEM135_C_rich"/>
    <property type="match status" value="1"/>
</dbReference>
<dbReference type="InterPro" id="IPR026749">
    <property type="entry name" value="Tmem135"/>
</dbReference>
<evidence type="ECO:0000256" key="2">
    <source>
        <dbReference type="ARBA" id="ARBA00008924"/>
    </source>
</evidence>